<organism evidence="2">
    <name type="scientific">Notodromas monacha</name>
    <dbReference type="NCBI Taxonomy" id="399045"/>
    <lineage>
        <taxon>Eukaryota</taxon>
        <taxon>Metazoa</taxon>
        <taxon>Ecdysozoa</taxon>
        <taxon>Arthropoda</taxon>
        <taxon>Crustacea</taxon>
        <taxon>Oligostraca</taxon>
        <taxon>Ostracoda</taxon>
        <taxon>Podocopa</taxon>
        <taxon>Podocopida</taxon>
        <taxon>Cypridocopina</taxon>
        <taxon>Cypridoidea</taxon>
        <taxon>Cyprididae</taxon>
        <taxon>Notodromas</taxon>
    </lineage>
</organism>
<proteinExistence type="predicted"/>
<feature type="compositionally biased region" description="Polar residues" evidence="1">
    <location>
        <begin position="20"/>
        <end position="34"/>
    </location>
</feature>
<dbReference type="EMBL" id="OA884764">
    <property type="protein sequence ID" value="CAD7281260.1"/>
    <property type="molecule type" value="Genomic_DNA"/>
</dbReference>
<feature type="compositionally biased region" description="Polar residues" evidence="1">
    <location>
        <begin position="52"/>
        <end position="65"/>
    </location>
</feature>
<evidence type="ECO:0000256" key="1">
    <source>
        <dbReference type="SAM" id="MobiDB-lite"/>
    </source>
</evidence>
<feature type="region of interest" description="Disordered" evidence="1">
    <location>
        <begin position="133"/>
        <end position="189"/>
    </location>
</feature>
<name>A0A7R9BWH9_9CRUS</name>
<dbReference type="AlphaFoldDB" id="A0A7R9BWH9"/>
<feature type="region of interest" description="Disordered" evidence="1">
    <location>
        <begin position="13"/>
        <end position="103"/>
    </location>
</feature>
<accession>A0A7R9BWH9</accession>
<reference evidence="2" key="1">
    <citation type="submission" date="2020-11" db="EMBL/GenBank/DDBJ databases">
        <authorList>
            <person name="Tran Van P."/>
        </authorList>
    </citation>
    <scope>NUCLEOTIDE SEQUENCE</scope>
</reference>
<dbReference type="Proteomes" id="UP000678499">
    <property type="component" value="Unassembled WGS sequence"/>
</dbReference>
<dbReference type="EMBL" id="CAJPEX010002727">
    <property type="protein sequence ID" value="CAG0921412.1"/>
    <property type="molecule type" value="Genomic_DNA"/>
</dbReference>
<keyword evidence="3" id="KW-1185">Reference proteome</keyword>
<evidence type="ECO:0000313" key="2">
    <source>
        <dbReference type="EMBL" id="CAD7281260.1"/>
    </source>
</evidence>
<feature type="compositionally biased region" description="Low complexity" evidence="1">
    <location>
        <begin position="66"/>
        <end position="75"/>
    </location>
</feature>
<protein>
    <submittedName>
        <fullName evidence="2">Uncharacterized protein</fullName>
    </submittedName>
</protein>
<gene>
    <name evidence="2" type="ORF">NMOB1V02_LOCUS8908</name>
</gene>
<feature type="compositionally biased region" description="Low complexity" evidence="1">
    <location>
        <begin position="142"/>
        <end position="161"/>
    </location>
</feature>
<sequence>MPLFVAIPVGLKRNTGITGGKSSPAGSATKSVYFQPQPFPSKRVPQARQAFRQISSNQNSLSRTASSSNRQQQVVRSDRRPVAREATPVKGRERQGSGFKAPRKMEFFGTPFVPSPEIPAGRLAPDGDFFKPMTHSGIPVQRGSSSRSLRFRRGPGPVNRRVGAESSSKIQFRPRRSVNQDSSPSGLSLPGISEPFPVDLMSFDFLENLVSSPSSALSTRVKRSLNATQYIDRGCDILGIRYEVGEVIGVASDLCMECRCAAQALFCSPKCCSSSALSTRVKRSLNATQYIDRGCDILGIRYEVGEVIDPHRSLNTYLTSTRRVRNKTSGFTTFEPAKPRLEARFLDQVSLSGPVKYANRPTASHPLQYLIDQYGNA</sequence>
<evidence type="ECO:0000313" key="3">
    <source>
        <dbReference type="Proteomes" id="UP000678499"/>
    </source>
</evidence>
<dbReference type="OrthoDB" id="8045763at2759"/>